<evidence type="ECO:0000256" key="1">
    <source>
        <dbReference type="SAM" id="Phobius"/>
    </source>
</evidence>
<keyword evidence="1" id="KW-0472">Membrane</keyword>
<proteinExistence type="predicted"/>
<keyword evidence="1" id="KW-0812">Transmembrane</keyword>
<dbReference type="RefSeq" id="WP_263599201.1">
    <property type="nucleotide sequence ID" value="NZ_CP107027.1"/>
</dbReference>
<gene>
    <name evidence="2" type="ORF">OD459_15375</name>
</gene>
<dbReference type="AlphaFoldDB" id="A0AA46Q148"/>
<feature type="transmembrane region" description="Helical" evidence="1">
    <location>
        <begin position="16"/>
        <end position="38"/>
    </location>
</feature>
<protein>
    <submittedName>
        <fullName evidence="2">Uncharacterized protein</fullName>
    </submittedName>
</protein>
<feature type="transmembrane region" description="Helical" evidence="1">
    <location>
        <begin position="89"/>
        <end position="108"/>
    </location>
</feature>
<organism evidence="2 3">
    <name type="scientific">Cytobacillus firmus</name>
    <name type="common">Bacillus firmus</name>
    <dbReference type="NCBI Taxonomy" id="1399"/>
    <lineage>
        <taxon>Bacteria</taxon>
        <taxon>Bacillati</taxon>
        <taxon>Bacillota</taxon>
        <taxon>Bacilli</taxon>
        <taxon>Bacillales</taxon>
        <taxon>Bacillaceae</taxon>
        <taxon>Cytobacillus</taxon>
    </lineage>
</organism>
<feature type="transmembrane region" description="Helical" evidence="1">
    <location>
        <begin position="50"/>
        <end position="69"/>
    </location>
</feature>
<dbReference type="Proteomes" id="UP001163104">
    <property type="component" value="Chromosome"/>
</dbReference>
<evidence type="ECO:0000313" key="2">
    <source>
        <dbReference type="EMBL" id="UYG93584.1"/>
    </source>
</evidence>
<reference evidence="2" key="1">
    <citation type="submission" date="2022-10" db="EMBL/GenBank/DDBJ databases">
        <title>Mechanism of multi-heavy metal repair in Cytobacillus Firmus M7.</title>
        <authorList>
            <person name="Li X."/>
            <person name="Yu C."/>
        </authorList>
    </citation>
    <scope>NUCLEOTIDE SEQUENCE</scope>
    <source>
        <strain evidence="2">M7</strain>
    </source>
</reference>
<dbReference type="EMBL" id="CP107027">
    <property type="protein sequence ID" value="UYG93584.1"/>
    <property type="molecule type" value="Genomic_DNA"/>
</dbReference>
<feature type="transmembrane region" description="Helical" evidence="1">
    <location>
        <begin position="115"/>
        <end position="132"/>
    </location>
</feature>
<evidence type="ECO:0000313" key="3">
    <source>
        <dbReference type="Proteomes" id="UP001163104"/>
    </source>
</evidence>
<accession>A0AA46Q148</accession>
<keyword evidence="1" id="KW-1133">Transmembrane helix</keyword>
<name>A0AA46Q148_CYTFI</name>
<sequence>MMITFMYFFGYLFDQLLVNFIGFIMILYSFIMPVTPLYKNKRPADLIVHISRILFAIILPFLNFFYFLFNSGDWATGNGIIAPEHFYTFIWIQAGLIVLPELVFFILSKVNITRVWWYVLYPVLLIGLWIWMF</sequence>